<dbReference type="AlphaFoldDB" id="A0AA39Z7C5"/>
<keyword evidence="2" id="KW-0067">ATP-binding</keyword>
<dbReference type="Gene3D" id="1.10.3290.10">
    <property type="entry name" value="Fido-like domain"/>
    <property type="match status" value="1"/>
</dbReference>
<evidence type="ECO:0000256" key="1">
    <source>
        <dbReference type="PIRSR" id="PIRSR640198-1"/>
    </source>
</evidence>
<feature type="domain" description="Fido" evidence="3">
    <location>
        <begin position="120"/>
        <end position="279"/>
    </location>
</feature>
<dbReference type="Proteomes" id="UP001174997">
    <property type="component" value="Unassembled WGS sequence"/>
</dbReference>
<keyword evidence="5" id="KW-1185">Reference proteome</keyword>
<dbReference type="PANTHER" id="PTHR13504">
    <property type="entry name" value="FIDO DOMAIN-CONTAINING PROTEIN DDB_G0283145"/>
    <property type="match status" value="1"/>
</dbReference>
<dbReference type="InterPro" id="IPR036597">
    <property type="entry name" value="Fido-like_dom_sf"/>
</dbReference>
<evidence type="ECO:0000313" key="4">
    <source>
        <dbReference type="EMBL" id="KAK0665486.1"/>
    </source>
</evidence>
<feature type="binding site" evidence="2">
    <location>
        <begin position="220"/>
        <end position="227"/>
    </location>
    <ligand>
        <name>ATP</name>
        <dbReference type="ChEBI" id="CHEBI:30616"/>
    </ligand>
</feature>
<dbReference type="EMBL" id="JAULSY010000109">
    <property type="protein sequence ID" value="KAK0665486.1"/>
    <property type="molecule type" value="Genomic_DNA"/>
</dbReference>
<accession>A0AA39Z7C5</accession>
<reference evidence="4" key="1">
    <citation type="submission" date="2023-06" db="EMBL/GenBank/DDBJ databases">
        <title>Genome-scale phylogeny and comparative genomics of the fungal order Sordariales.</title>
        <authorList>
            <consortium name="Lawrence Berkeley National Laboratory"/>
            <person name="Hensen N."/>
            <person name="Bonometti L."/>
            <person name="Westerberg I."/>
            <person name="Brannstrom I.O."/>
            <person name="Guillou S."/>
            <person name="Cros-Aarteil S."/>
            <person name="Calhoun S."/>
            <person name="Haridas S."/>
            <person name="Kuo A."/>
            <person name="Mondo S."/>
            <person name="Pangilinan J."/>
            <person name="Riley R."/>
            <person name="Labutti K."/>
            <person name="Andreopoulos B."/>
            <person name="Lipzen A."/>
            <person name="Chen C."/>
            <person name="Yanf M."/>
            <person name="Daum C."/>
            <person name="Ng V."/>
            <person name="Clum A."/>
            <person name="Steindorff A."/>
            <person name="Ohm R."/>
            <person name="Martin F."/>
            <person name="Silar P."/>
            <person name="Natvig D."/>
            <person name="Lalanne C."/>
            <person name="Gautier V."/>
            <person name="Ament-Velasquez S.L."/>
            <person name="Kruys A."/>
            <person name="Hutchinson M.I."/>
            <person name="Powell A.J."/>
            <person name="Barry K."/>
            <person name="Miller A.N."/>
            <person name="Grigoriev I.V."/>
            <person name="Debuchy R."/>
            <person name="Gladieux P."/>
            <person name="Thoren M.H."/>
            <person name="Johannesson H."/>
        </authorList>
    </citation>
    <scope>NUCLEOTIDE SEQUENCE</scope>
    <source>
        <strain evidence="4">CBS 307.81</strain>
    </source>
</reference>
<sequence length="313" mass="35462">MSTNNPAESSWISHLSDALSTLSHESTTASLESSVVDCIYGSNRIETAGTTYPITAELCHSIFHHPPDPANQVSSDPQTRIPPHHRDAIIADLALTGRKPADLDRAHKEVIQHAQAFVHLANHIILRNQPCTSGDHSAEENDEIGAGKYRTHEVAVKYDLKAGGKPKTTLCMRAKAVPRYMREFVDMLNKDCVGQRAVGGPYQLAARYHHQFVFIHPFGDGNGRMGRLVLNVLLLKYLGEKPLWGEKEEELEEGTWREDERMHAMEKRAQKEYIDMVSRASRVFHEEDMEVEPEHQTWHKELTSLLKRLFEKS</sequence>
<gene>
    <name evidence="4" type="ORF">QBC41DRAFT_349586</name>
</gene>
<dbReference type="InterPro" id="IPR040198">
    <property type="entry name" value="Fido_containing"/>
</dbReference>
<feature type="active site" evidence="1">
    <location>
        <position position="216"/>
    </location>
</feature>
<dbReference type="Pfam" id="PF02661">
    <property type="entry name" value="Fic"/>
    <property type="match status" value="1"/>
</dbReference>
<dbReference type="PROSITE" id="PS51459">
    <property type="entry name" value="FIDO"/>
    <property type="match status" value="1"/>
</dbReference>
<evidence type="ECO:0000259" key="3">
    <source>
        <dbReference type="PROSITE" id="PS51459"/>
    </source>
</evidence>
<comment type="caution">
    <text evidence="4">The sequence shown here is derived from an EMBL/GenBank/DDBJ whole genome shotgun (WGS) entry which is preliminary data.</text>
</comment>
<dbReference type="SUPFAM" id="SSF140931">
    <property type="entry name" value="Fic-like"/>
    <property type="match status" value="1"/>
</dbReference>
<name>A0AA39Z7C5_9PEZI</name>
<proteinExistence type="predicted"/>
<protein>
    <submittedName>
        <fullName evidence="4">Fido domain-containing protein</fullName>
    </submittedName>
</protein>
<organism evidence="4 5">
    <name type="scientific">Cercophora samala</name>
    <dbReference type="NCBI Taxonomy" id="330535"/>
    <lineage>
        <taxon>Eukaryota</taxon>
        <taxon>Fungi</taxon>
        <taxon>Dikarya</taxon>
        <taxon>Ascomycota</taxon>
        <taxon>Pezizomycotina</taxon>
        <taxon>Sordariomycetes</taxon>
        <taxon>Sordariomycetidae</taxon>
        <taxon>Sordariales</taxon>
        <taxon>Lasiosphaeriaceae</taxon>
        <taxon>Cercophora</taxon>
    </lineage>
</organism>
<keyword evidence="2" id="KW-0547">Nucleotide-binding</keyword>
<dbReference type="PANTHER" id="PTHR13504:SF38">
    <property type="entry name" value="FIDO DOMAIN-CONTAINING PROTEIN"/>
    <property type="match status" value="1"/>
</dbReference>
<dbReference type="GO" id="GO:0005524">
    <property type="term" value="F:ATP binding"/>
    <property type="evidence" value="ECO:0007669"/>
    <property type="project" value="UniProtKB-KW"/>
</dbReference>
<evidence type="ECO:0000313" key="5">
    <source>
        <dbReference type="Proteomes" id="UP001174997"/>
    </source>
</evidence>
<evidence type="ECO:0000256" key="2">
    <source>
        <dbReference type="PIRSR" id="PIRSR640198-2"/>
    </source>
</evidence>
<dbReference type="InterPro" id="IPR003812">
    <property type="entry name" value="Fido"/>
</dbReference>